<evidence type="ECO:0000313" key="2">
    <source>
        <dbReference type="EMBL" id="KKY19636.1"/>
    </source>
</evidence>
<accession>A0A0G2EBF4</accession>
<name>A0A0G2EBF4_9PEZI</name>
<comment type="caution">
    <text evidence="2">The sequence shown here is derived from an EMBL/GenBank/DDBJ whole genome shotgun (WGS) entry which is preliminary data.</text>
</comment>
<reference evidence="2 3" key="2">
    <citation type="submission" date="2015-05" db="EMBL/GenBank/DDBJ databases">
        <title>Distinctive expansion of gene families associated with plant cell wall degradation and secondary metabolism in the genomes of grapevine trunk pathogens.</title>
        <authorList>
            <person name="Lawrence D.P."/>
            <person name="Travadon R."/>
            <person name="Rolshausen P.E."/>
            <person name="Baumgartner K."/>
        </authorList>
    </citation>
    <scope>NUCLEOTIDE SEQUENCE [LARGE SCALE GENOMIC DNA]</scope>
    <source>
        <strain evidence="2">DS831</strain>
    </source>
</reference>
<feature type="region of interest" description="Disordered" evidence="1">
    <location>
        <begin position="74"/>
        <end position="123"/>
    </location>
</feature>
<reference evidence="2 3" key="1">
    <citation type="submission" date="2015-03" db="EMBL/GenBank/DDBJ databases">
        <authorList>
            <person name="Morales-Cruz A."/>
            <person name="Amrine K.C."/>
            <person name="Cantu D."/>
        </authorList>
    </citation>
    <scope>NUCLEOTIDE SEQUENCE [LARGE SCALE GENOMIC DNA]</scope>
    <source>
        <strain evidence="2">DS831</strain>
    </source>
</reference>
<protein>
    <submittedName>
        <fullName evidence="2">Putative transcription factor</fullName>
    </submittedName>
</protein>
<proteinExistence type="predicted"/>
<dbReference type="AlphaFoldDB" id="A0A0G2EBF4"/>
<gene>
    <name evidence="2" type="ORF">UCDDS831_g05295</name>
</gene>
<dbReference type="PANTHER" id="PTHR39609">
    <property type="entry name" value="RFEG-RELATED"/>
    <property type="match status" value="1"/>
</dbReference>
<dbReference type="EMBL" id="LAQI01000111">
    <property type="protein sequence ID" value="KKY19636.1"/>
    <property type="molecule type" value="Genomic_DNA"/>
</dbReference>
<dbReference type="Proteomes" id="UP000034182">
    <property type="component" value="Unassembled WGS sequence"/>
</dbReference>
<sequence length="123" mass="13907">MSRSTPTRQWFQPGEGIAREVITADIQRYLGPDALVKPGIGTGEYEGVEGYWITAYRTLTSQMVQDLKLDSQRFTRTTRSLQDTGRPPKVPMEEETTPMPSPSQDMPSKEPTMCQHLDMDKAK</sequence>
<feature type="compositionally biased region" description="Polar residues" evidence="1">
    <location>
        <begin position="74"/>
        <end position="83"/>
    </location>
</feature>
<evidence type="ECO:0000313" key="3">
    <source>
        <dbReference type="Proteomes" id="UP000034182"/>
    </source>
</evidence>
<dbReference type="PANTHER" id="PTHR39609:SF1">
    <property type="entry name" value="RFEG"/>
    <property type="match status" value="1"/>
</dbReference>
<organism evidence="2 3">
    <name type="scientific">Diplodia seriata</name>
    <dbReference type="NCBI Taxonomy" id="420778"/>
    <lineage>
        <taxon>Eukaryota</taxon>
        <taxon>Fungi</taxon>
        <taxon>Dikarya</taxon>
        <taxon>Ascomycota</taxon>
        <taxon>Pezizomycotina</taxon>
        <taxon>Dothideomycetes</taxon>
        <taxon>Dothideomycetes incertae sedis</taxon>
        <taxon>Botryosphaeriales</taxon>
        <taxon>Botryosphaeriaceae</taxon>
        <taxon>Diplodia</taxon>
    </lineage>
</organism>
<evidence type="ECO:0000256" key="1">
    <source>
        <dbReference type="SAM" id="MobiDB-lite"/>
    </source>
</evidence>